<dbReference type="Gene3D" id="3.40.30.10">
    <property type="entry name" value="Glutaredoxin"/>
    <property type="match status" value="1"/>
</dbReference>
<evidence type="ECO:0000256" key="1">
    <source>
        <dbReference type="SAM" id="MobiDB-lite"/>
    </source>
</evidence>
<dbReference type="SUPFAM" id="SSF52833">
    <property type="entry name" value="Thioredoxin-like"/>
    <property type="match status" value="1"/>
</dbReference>
<keyword evidence="5" id="KW-1185">Reference proteome</keyword>
<evidence type="ECO:0000313" key="4">
    <source>
        <dbReference type="EMBL" id="MBB2995385.1"/>
    </source>
</evidence>
<dbReference type="GO" id="GO:0016853">
    <property type="term" value="F:isomerase activity"/>
    <property type="evidence" value="ECO:0007669"/>
    <property type="project" value="UniProtKB-KW"/>
</dbReference>
<keyword evidence="2" id="KW-0472">Membrane</keyword>
<accession>A0A839QLB9</accession>
<dbReference type="RefSeq" id="WP_183510652.1">
    <property type="nucleotide sequence ID" value="NZ_BAABGK010000090.1"/>
</dbReference>
<dbReference type="AlphaFoldDB" id="A0A839QLB9"/>
<feature type="transmembrane region" description="Helical" evidence="2">
    <location>
        <begin position="37"/>
        <end position="59"/>
    </location>
</feature>
<name>A0A839QLB9_9MICC</name>
<organism evidence="4 5">
    <name type="scientific">Paeniglutamicibacter cryotolerans</name>
    <dbReference type="NCBI Taxonomy" id="670079"/>
    <lineage>
        <taxon>Bacteria</taxon>
        <taxon>Bacillati</taxon>
        <taxon>Actinomycetota</taxon>
        <taxon>Actinomycetes</taxon>
        <taxon>Micrococcales</taxon>
        <taxon>Micrococcaceae</taxon>
        <taxon>Paeniglutamicibacter</taxon>
    </lineage>
</organism>
<keyword evidence="2" id="KW-0812">Transmembrane</keyword>
<proteinExistence type="predicted"/>
<feature type="domain" description="Thioredoxin-like fold" evidence="3">
    <location>
        <begin position="131"/>
        <end position="270"/>
    </location>
</feature>
<comment type="caution">
    <text evidence="4">The sequence shown here is derived from an EMBL/GenBank/DDBJ whole genome shotgun (WGS) entry which is preliminary data.</text>
</comment>
<feature type="region of interest" description="Disordered" evidence="1">
    <location>
        <begin position="1"/>
        <end position="29"/>
    </location>
</feature>
<dbReference type="InterPro" id="IPR036249">
    <property type="entry name" value="Thioredoxin-like_sf"/>
</dbReference>
<evidence type="ECO:0000313" key="5">
    <source>
        <dbReference type="Proteomes" id="UP000523000"/>
    </source>
</evidence>
<dbReference type="EMBL" id="JACHVS010000001">
    <property type="protein sequence ID" value="MBB2995385.1"/>
    <property type="molecule type" value="Genomic_DNA"/>
</dbReference>
<evidence type="ECO:0000259" key="3">
    <source>
        <dbReference type="Pfam" id="PF13462"/>
    </source>
</evidence>
<gene>
    <name evidence="4" type="ORF">E9229_001576</name>
</gene>
<keyword evidence="2" id="KW-1133">Transmembrane helix</keyword>
<sequence length="293" mass="30593">MASNSPRPNKAERNSNAREQAAKIREQQESAGKRKSLFIKLGVVLAVVLVVVLIAAIIMQNNRGAVADTGNAPRGGNAGGGITLISDTAVADTSGITVDVNSLPPVPVSDPANPVTPKPRDVVTAPKGQPINILLYVDANCVHCADFEGQYADQFATWLGAGDVTVEYRNVSYLNSGTNFSSRAANALACVANSAAPSYLPFSKALFAHYPEGEMSNKQLAAMAKDNGADVGSCISDGTFRPFVKFTDQAARVDGIAGTPSIFIQGKEWTPPAGQGFEAFGPAVQAAIDANKK</sequence>
<keyword evidence="4" id="KW-0413">Isomerase</keyword>
<protein>
    <submittedName>
        <fullName evidence="4">Protein-disulfide isomerase</fullName>
    </submittedName>
</protein>
<evidence type="ECO:0000256" key="2">
    <source>
        <dbReference type="SAM" id="Phobius"/>
    </source>
</evidence>
<feature type="compositionally biased region" description="Basic and acidic residues" evidence="1">
    <location>
        <begin position="9"/>
        <end position="29"/>
    </location>
</feature>
<dbReference type="Pfam" id="PF13462">
    <property type="entry name" value="Thioredoxin_4"/>
    <property type="match status" value="1"/>
</dbReference>
<dbReference type="InterPro" id="IPR012336">
    <property type="entry name" value="Thioredoxin-like_fold"/>
</dbReference>
<dbReference type="Proteomes" id="UP000523000">
    <property type="component" value="Unassembled WGS sequence"/>
</dbReference>
<reference evidence="4 5" key="1">
    <citation type="submission" date="2020-08" db="EMBL/GenBank/DDBJ databases">
        <title>Sequencing the genomes of 1000 actinobacteria strains.</title>
        <authorList>
            <person name="Klenk H.-P."/>
        </authorList>
    </citation>
    <scope>NUCLEOTIDE SEQUENCE [LARGE SCALE GENOMIC DNA]</scope>
    <source>
        <strain evidence="4 5">DSM 22826</strain>
    </source>
</reference>